<accession>A0A839N5U2</accession>
<dbReference type="PANTHER" id="PTHR39335">
    <property type="entry name" value="BLL4220 PROTEIN"/>
    <property type="match status" value="1"/>
</dbReference>
<dbReference type="AlphaFoldDB" id="A0A839N5U2"/>
<dbReference type="InterPro" id="IPR005297">
    <property type="entry name" value="Lipoprotein_repeat"/>
</dbReference>
<proteinExistence type="predicted"/>
<evidence type="ECO:0000313" key="2">
    <source>
        <dbReference type="EMBL" id="MBB2890121.1"/>
    </source>
</evidence>
<reference evidence="2 3" key="1">
    <citation type="submission" date="2020-08" db="EMBL/GenBank/DDBJ databases">
        <title>Sequencing the genomes of 1000 actinobacteria strains.</title>
        <authorList>
            <person name="Klenk H.-P."/>
        </authorList>
    </citation>
    <scope>NUCLEOTIDE SEQUENCE [LARGE SCALE GENOMIC DNA]</scope>
    <source>
        <strain evidence="2 3">DSM 105369</strain>
    </source>
</reference>
<dbReference type="RefSeq" id="WP_183317995.1">
    <property type="nucleotide sequence ID" value="NZ_JACHVQ010000001.1"/>
</dbReference>
<dbReference type="PANTHER" id="PTHR39335:SF1">
    <property type="entry name" value="BLL4220 PROTEIN"/>
    <property type="match status" value="1"/>
</dbReference>
<dbReference type="PROSITE" id="PS51257">
    <property type="entry name" value="PROKAR_LIPOPROTEIN"/>
    <property type="match status" value="1"/>
</dbReference>
<sequence>MMRSTRSLAGVGAAVLVAALTACGSSGSSGGETPAASSGAATPGAGAATLSLVKTSLGSVVAGPDGRTVYMYDKDTKGSGKSSCTGPCLTAWPPVTATGTPKTSGISGTVGTITTADGKKQVTLGGWPLYYYAGDGAAGDVNGQGSQGIWWALTAKGVKVTASPSAAGAAGGYGNQGRFY</sequence>
<feature type="chain" id="PRO_5038603712" evidence="1">
    <location>
        <begin position="25"/>
        <end position="180"/>
    </location>
</feature>
<evidence type="ECO:0000256" key="1">
    <source>
        <dbReference type="SAM" id="SignalP"/>
    </source>
</evidence>
<dbReference type="Proteomes" id="UP000559182">
    <property type="component" value="Unassembled WGS sequence"/>
</dbReference>
<dbReference type="EMBL" id="JACHVQ010000001">
    <property type="protein sequence ID" value="MBB2890121.1"/>
    <property type="molecule type" value="Genomic_DNA"/>
</dbReference>
<protein>
    <submittedName>
        <fullName evidence="2">Putative lipoprotein with Yx(FWY)xxD motif</fullName>
    </submittedName>
</protein>
<feature type="signal peptide" evidence="1">
    <location>
        <begin position="1"/>
        <end position="24"/>
    </location>
</feature>
<dbReference type="GO" id="GO:0043448">
    <property type="term" value="P:alkane catabolic process"/>
    <property type="evidence" value="ECO:0007669"/>
    <property type="project" value="TreeGrafter"/>
</dbReference>
<comment type="caution">
    <text evidence="2">The sequence shown here is derived from an EMBL/GenBank/DDBJ whole genome shotgun (WGS) entry which is preliminary data.</text>
</comment>
<organism evidence="2 3">
    <name type="scientific">Flexivirga oryzae</name>
    <dbReference type="NCBI Taxonomy" id="1794944"/>
    <lineage>
        <taxon>Bacteria</taxon>
        <taxon>Bacillati</taxon>
        <taxon>Actinomycetota</taxon>
        <taxon>Actinomycetes</taxon>
        <taxon>Micrococcales</taxon>
        <taxon>Dermacoccaceae</taxon>
        <taxon>Flexivirga</taxon>
    </lineage>
</organism>
<evidence type="ECO:0000313" key="3">
    <source>
        <dbReference type="Proteomes" id="UP000559182"/>
    </source>
</evidence>
<keyword evidence="3" id="KW-1185">Reference proteome</keyword>
<name>A0A839N5U2_9MICO</name>
<keyword evidence="2" id="KW-0449">Lipoprotein</keyword>
<gene>
    <name evidence="2" type="ORF">FHU39_000105</name>
</gene>
<dbReference type="Pfam" id="PF03640">
    <property type="entry name" value="Lipoprotein_15"/>
    <property type="match status" value="2"/>
</dbReference>
<keyword evidence="1" id="KW-0732">Signal</keyword>